<evidence type="ECO:0000313" key="2">
    <source>
        <dbReference type="EMBL" id="KAH7444293.1"/>
    </source>
</evidence>
<dbReference type="AlphaFoldDB" id="A0A8T2VEW8"/>
<reference evidence="2" key="1">
    <citation type="submission" date="2021-08" db="EMBL/GenBank/DDBJ databases">
        <title>WGS assembly of Ceratopteris richardii.</title>
        <authorList>
            <person name="Marchant D.B."/>
            <person name="Chen G."/>
            <person name="Jenkins J."/>
            <person name="Shu S."/>
            <person name="Leebens-Mack J."/>
            <person name="Grimwood J."/>
            <person name="Schmutz J."/>
            <person name="Soltis P."/>
            <person name="Soltis D."/>
            <person name="Chen Z.-H."/>
        </authorList>
    </citation>
    <scope>NUCLEOTIDE SEQUENCE</scope>
    <source>
        <strain evidence="2">Whitten #5841</strain>
        <tissue evidence="2">Leaf</tissue>
    </source>
</reference>
<dbReference type="OrthoDB" id="1922634at2759"/>
<protein>
    <submittedName>
        <fullName evidence="2">Uncharacterized protein</fullName>
    </submittedName>
</protein>
<keyword evidence="1" id="KW-1133">Transmembrane helix</keyword>
<proteinExistence type="predicted"/>
<organism evidence="2 3">
    <name type="scientific">Ceratopteris richardii</name>
    <name type="common">Triangle waterfern</name>
    <dbReference type="NCBI Taxonomy" id="49495"/>
    <lineage>
        <taxon>Eukaryota</taxon>
        <taxon>Viridiplantae</taxon>
        <taxon>Streptophyta</taxon>
        <taxon>Embryophyta</taxon>
        <taxon>Tracheophyta</taxon>
        <taxon>Polypodiopsida</taxon>
        <taxon>Polypodiidae</taxon>
        <taxon>Polypodiales</taxon>
        <taxon>Pteridineae</taxon>
        <taxon>Pteridaceae</taxon>
        <taxon>Parkerioideae</taxon>
        <taxon>Ceratopteris</taxon>
    </lineage>
</organism>
<accession>A0A8T2VEW8</accession>
<keyword evidence="3" id="KW-1185">Reference proteome</keyword>
<comment type="caution">
    <text evidence="2">The sequence shown here is derived from an EMBL/GenBank/DDBJ whole genome shotgun (WGS) entry which is preliminary data.</text>
</comment>
<feature type="transmembrane region" description="Helical" evidence="1">
    <location>
        <begin position="137"/>
        <end position="154"/>
    </location>
</feature>
<sequence length="202" mass="22900">MASLLQHPFCYKQNISLSSGLTHRNETLPDVSLSPHCKPQRLHGAPLWHPRRQFVTEVRAGDDPPGSRSGENLWRNELLTQESSPSSWSEEELLIRAEEEAELEQQRQTRLQKSRTNKEDDDRASAMKILGAVIEKLLVADFFFILFILGWFLAGLAEKAAFDTSTLIDAWLPLWSPVFQPALGFFMAAALWSAVSKKFFNS</sequence>
<keyword evidence="1" id="KW-0472">Membrane</keyword>
<evidence type="ECO:0000313" key="3">
    <source>
        <dbReference type="Proteomes" id="UP000825935"/>
    </source>
</evidence>
<dbReference type="Proteomes" id="UP000825935">
    <property type="component" value="Chromosome 2"/>
</dbReference>
<feature type="transmembrane region" description="Helical" evidence="1">
    <location>
        <begin position="174"/>
        <end position="195"/>
    </location>
</feature>
<evidence type="ECO:0000256" key="1">
    <source>
        <dbReference type="SAM" id="Phobius"/>
    </source>
</evidence>
<name>A0A8T2VEW8_CERRI</name>
<gene>
    <name evidence="2" type="ORF">KP509_02G072300</name>
</gene>
<dbReference type="EMBL" id="CM035407">
    <property type="protein sequence ID" value="KAH7444293.1"/>
    <property type="molecule type" value="Genomic_DNA"/>
</dbReference>
<keyword evidence="1" id="KW-0812">Transmembrane</keyword>